<proteinExistence type="predicted"/>
<feature type="signal peptide" evidence="2">
    <location>
        <begin position="1"/>
        <end position="20"/>
    </location>
</feature>
<keyword evidence="2" id="KW-0732">Signal</keyword>
<feature type="compositionally biased region" description="Acidic residues" evidence="1">
    <location>
        <begin position="29"/>
        <end position="41"/>
    </location>
</feature>
<sequence>MRGIVATSLLLLLLLGMVVAGAVPSHEDDHDEGDHDDGDHDDGDHDFNLMDLTREEELINRLQEDNMTELYQESNRISADGMERIGFKAVISKVVPL</sequence>
<dbReference type="AlphaFoldDB" id="A0AAE1GJD1"/>
<dbReference type="EMBL" id="JAWQEG010000248">
    <property type="protein sequence ID" value="KAK3892729.1"/>
    <property type="molecule type" value="Genomic_DNA"/>
</dbReference>
<reference evidence="3" key="1">
    <citation type="submission" date="2023-10" db="EMBL/GenBank/DDBJ databases">
        <title>Genome assemblies of two species of porcelain crab, Petrolisthes cinctipes and Petrolisthes manimaculis (Anomura: Porcellanidae).</title>
        <authorList>
            <person name="Angst P."/>
        </authorList>
    </citation>
    <scope>NUCLEOTIDE SEQUENCE</scope>
    <source>
        <strain evidence="3">PB745_01</strain>
        <tissue evidence="3">Gill</tissue>
    </source>
</reference>
<keyword evidence="4" id="KW-1185">Reference proteome</keyword>
<feature type="region of interest" description="Disordered" evidence="1">
    <location>
        <begin position="24"/>
        <end position="49"/>
    </location>
</feature>
<dbReference type="Proteomes" id="UP001286313">
    <property type="component" value="Unassembled WGS sequence"/>
</dbReference>
<evidence type="ECO:0000256" key="1">
    <source>
        <dbReference type="SAM" id="MobiDB-lite"/>
    </source>
</evidence>
<evidence type="ECO:0000256" key="2">
    <source>
        <dbReference type="SAM" id="SignalP"/>
    </source>
</evidence>
<protein>
    <submittedName>
        <fullName evidence="3">Uncharacterized protein</fullName>
    </submittedName>
</protein>
<gene>
    <name evidence="3" type="ORF">Pcinc_003419</name>
</gene>
<evidence type="ECO:0000313" key="4">
    <source>
        <dbReference type="Proteomes" id="UP001286313"/>
    </source>
</evidence>
<organism evidence="3 4">
    <name type="scientific">Petrolisthes cinctipes</name>
    <name type="common">Flat porcelain crab</name>
    <dbReference type="NCBI Taxonomy" id="88211"/>
    <lineage>
        <taxon>Eukaryota</taxon>
        <taxon>Metazoa</taxon>
        <taxon>Ecdysozoa</taxon>
        <taxon>Arthropoda</taxon>
        <taxon>Crustacea</taxon>
        <taxon>Multicrustacea</taxon>
        <taxon>Malacostraca</taxon>
        <taxon>Eumalacostraca</taxon>
        <taxon>Eucarida</taxon>
        <taxon>Decapoda</taxon>
        <taxon>Pleocyemata</taxon>
        <taxon>Anomura</taxon>
        <taxon>Galatheoidea</taxon>
        <taxon>Porcellanidae</taxon>
        <taxon>Petrolisthes</taxon>
    </lineage>
</organism>
<name>A0AAE1GJD1_PETCI</name>
<evidence type="ECO:0000313" key="3">
    <source>
        <dbReference type="EMBL" id="KAK3892729.1"/>
    </source>
</evidence>
<accession>A0AAE1GJD1</accession>
<feature type="chain" id="PRO_5042022265" evidence="2">
    <location>
        <begin position="21"/>
        <end position="97"/>
    </location>
</feature>
<comment type="caution">
    <text evidence="3">The sequence shown here is derived from an EMBL/GenBank/DDBJ whole genome shotgun (WGS) entry which is preliminary data.</text>
</comment>